<accession>A0ABW2ZDY1</accession>
<keyword evidence="9" id="KW-0028">Amino-acid biosynthesis</keyword>
<dbReference type="PIRSF" id="PIRSF006468">
    <property type="entry name" value="BCAT1"/>
    <property type="match status" value="1"/>
</dbReference>
<keyword evidence="8 16" id="KW-0032">Aminotransferase</keyword>
<sequence>MPKPSTCIANAAFGKYRWVIRLMSGLILKWKFNYKTMHIPVIRTNKSRLAAYDFTNIQFGPNPTDHLFTADYQNGEWTNAEVKPFGEFLISPLALCLHYGQTVFEGMKAFRVADGGVSIFRRDKHLLRLNRSLERMCMPAVPEALFYEALDALVGLDEGWVSGLTGNSLYLRPIVIASEVRLGVLEANAYKFMIVALPMANYYDGTVKVKVETEYTRAAKGGAGFAKCGGNYGGAFLPTRLARQAGFDQVLWTDGDTHSYIEESGTMNVMFAINGTLITPPLNGTILDGVNRDSILTLAKDRGMTTEERPIGYQELETAFKNGAEIEAFGVGTAAVLTQIREIDILGQSYFPVTPNDGIAASLRDELNAIRTGRLPDRYGWNHLVASPEKAELAE</sequence>
<evidence type="ECO:0000313" key="16">
    <source>
        <dbReference type="EMBL" id="MFD0764391.1"/>
    </source>
</evidence>
<comment type="function">
    <text evidence="2">Acts on leucine, isoleucine and valine.</text>
</comment>
<dbReference type="InterPro" id="IPR043131">
    <property type="entry name" value="BCAT-like_N"/>
</dbReference>
<proteinExistence type="inferred from homology"/>
<dbReference type="NCBIfam" id="TIGR01123">
    <property type="entry name" value="ilvE_II"/>
    <property type="match status" value="1"/>
</dbReference>
<dbReference type="PANTHER" id="PTHR11825">
    <property type="entry name" value="SUBGROUP IIII AMINOTRANSFERASE"/>
    <property type="match status" value="1"/>
</dbReference>
<evidence type="ECO:0000313" key="17">
    <source>
        <dbReference type="Proteomes" id="UP001597073"/>
    </source>
</evidence>
<comment type="catalytic activity">
    <reaction evidence="15">
        <text>L-leucine + 2-oxoglutarate = 4-methyl-2-oxopentanoate + L-glutamate</text>
        <dbReference type="Rhea" id="RHEA:18321"/>
        <dbReference type="ChEBI" id="CHEBI:16810"/>
        <dbReference type="ChEBI" id="CHEBI:17865"/>
        <dbReference type="ChEBI" id="CHEBI:29985"/>
        <dbReference type="ChEBI" id="CHEBI:57427"/>
        <dbReference type="EC" id="2.6.1.42"/>
    </reaction>
</comment>
<dbReference type="Gene3D" id="3.30.470.10">
    <property type="match status" value="1"/>
</dbReference>
<evidence type="ECO:0000256" key="7">
    <source>
        <dbReference type="ARBA" id="ARBA00013053"/>
    </source>
</evidence>
<dbReference type="RefSeq" id="WP_377139726.1">
    <property type="nucleotide sequence ID" value="NZ_JBHTIA010000003.1"/>
</dbReference>
<evidence type="ECO:0000256" key="10">
    <source>
        <dbReference type="ARBA" id="ARBA00022679"/>
    </source>
</evidence>
<organism evidence="16 17">
    <name type="scientific">Mucilaginibacter lutimaris</name>
    <dbReference type="NCBI Taxonomy" id="931629"/>
    <lineage>
        <taxon>Bacteria</taxon>
        <taxon>Pseudomonadati</taxon>
        <taxon>Bacteroidota</taxon>
        <taxon>Sphingobacteriia</taxon>
        <taxon>Sphingobacteriales</taxon>
        <taxon>Sphingobacteriaceae</taxon>
        <taxon>Mucilaginibacter</taxon>
    </lineage>
</organism>
<comment type="cofactor">
    <cofactor evidence="1">
        <name>pyridoxal 5'-phosphate</name>
        <dbReference type="ChEBI" id="CHEBI:597326"/>
    </cofactor>
</comment>
<dbReference type="Gene3D" id="3.20.10.10">
    <property type="entry name" value="D-amino Acid Aminotransferase, subunit A, domain 2"/>
    <property type="match status" value="1"/>
</dbReference>
<name>A0ABW2ZDY1_9SPHI</name>
<dbReference type="Proteomes" id="UP001597073">
    <property type="component" value="Unassembled WGS sequence"/>
</dbReference>
<dbReference type="PANTHER" id="PTHR11825:SF44">
    <property type="entry name" value="BRANCHED-CHAIN-AMINO-ACID AMINOTRANSFERASE"/>
    <property type="match status" value="1"/>
</dbReference>
<dbReference type="CDD" id="cd01557">
    <property type="entry name" value="BCAT_beta_family"/>
    <property type="match status" value="1"/>
</dbReference>
<gene>
    <name evidence="16" type="ORF">ACFQZI_05975</name>
</gene>
<dbReference type="SUPFAM" id="SSF56752">
    <property type="entry name" value="D-aminoacid aminotransferase-like PLP-dependent enzymes"/>
    <property type="match status" value="1"/>
</dbReference>
<dbReference type="InterPro" id="IPR033939">
    <property type="entry name" value="BCAT_family"/>
</dbReference>
<keyword evidence="10 16" id="KW-0808">Transferase</keyword>
<evidence type="ECO:0000256" key="3">
    <source>
        <dbReference type="ARBA" id="ARBA00004824"/>
    </source>
</evidence>
<dbReference type="EC" id="2.6.1.42" evidence="7"/>
<comment type="pathway">
    <text evidence="5">Amino-acid biosynthesis; L-leucine biosynthesis; L-leucine from 3-methyl-2-oxobutanoate: step 4/4.</text>
</comment>
<dbReference type="Pfam" id="PF01063">
    <property type="entry name" value="Aminotran_4"/>
    <property type="match status" value="1"/>
</dbReference>
<reference evidence="17" key="1">
    <citation type="journal article" date="2019" name="Int. J. Syst. Evol. Microbiol.">
        <title>The Global Catalogue of Microorganisms (GCM) 10K type strain sequencing project: providing services to taxonomists for standard genome sequencing and annotation.</title>
        <authorList>
            <consortium name="The Broad Institute Genomics Platform"/>
            <consortium name="The Broad Institute Genome Sequencing Center for Infectious Disease"/>
            <person name="Wu L."/>
            <person name="Ma J."/>
        </authorList>
    </citation>
    <scope>NUCLEOTIDE SEQUENCE [LARGE SCALE GENOMIC DNA]</scope>
    <source>
        <strain evidence="17">CCUG 60742</strain>
    </source>
</reference>
<comment type="catalytic activity">
    <reaction evidence="14">
        <text>L-isoleucine + 2-oxoglutarate = (S)-3-methyl-2-oxopentanoate + L-glutamate</text>
        <dbReference type="Rhea" id="RHEA:24801"/>
        <dbReference type="ChEBI" id="CHEBI:16810"/>
        <dbReference type="ChEBI" id="CHEBI:29985"/>
        <dbReference type="ChEBI" id="CHEBI:35146"/>
        <dbReference type="ChEBI" id="CHEBI:58045"/>
        <dbReference type="EC" id="2.6.1.42"/>
    </reaction>
</comment>
<evidence type="ECO:0000256" key="8">
    <source>
        <dbReference type="ARBA" id="ARBA00022576"/>
    </source>
</evidence>
<protein>
    <recommendedName>
        <fullName evidence="7">branched-chain-amino-acid transaminase</fullName>
        <ecNumber evidence="7">2.6.1.42</ecNumber>
    </recommendedName>
</protein>
<comment type="caution">
    <text evidence="16">The sequence shown here is derived from an EMBL/GenBank/DDBJ whole genome shotgun (WGS) entry which is preliminary data.</text>
</comment>
<dbReference type="InterPro" id="IPR036038">
    <property type="entry name" value="Aminotransferase-like"/>
</dbReference>
<dbReference type="NCBIfam" id="NF009897">
    <property type="entry name" value="PRK13357.1"/>
    <property type="match status" value="1"/>
</dbReference>
<evidence type="ECO:0000256" key="6">
    <source>
        <dbReference type="ARBA" id="ARBA00009320"/>
    </source>
</evidence>
<dbReference type="InterPro" id="IPR005786">
    <property type="entry name" value="B_amino_transII"/>
</dbReference>
<evidence type="ECO:0000256" key="5">
    <source>
        <dbReference type="ARBA" id="ARBA00005072"/>
    </source>
</evidence>
<dbReference type="InterPro" id="IPR043132">
    <property type="entry name" value="BCAT-like_C"/>
</dbReference>
<evidence type="ECO:0000256" key="11">
    <source>
        <dbReference type="ARBA" id="ARBA00022898"/>
    </source>
</evidence>
<keyword evidence="17" id="KW-1185">Reference proteome</keyword>
<comment type="similarity">
    <text evidence="6">Belongs to the class-IV pyridoxal-phosphate-dependent aminotransferase family.</text>
</comment>
<evidence type="ECO:0000256" key="13">
    <source>
        <dbReference type="ARBA" id="ARBA00048212"/>
    </source>
</evidence>
<comment type="pathway">
    <text evidence="4">Amino-acid biosynthesis; L-valine biosynthesis; L-valine from pyruvate: step 4/4.</text>
</comment>
<evidence type="ECO:0000256" key="2">
    <source>
        <dbReference type="ARBA" id="ARBA00003109"/>
    </source>
</evidence>
<dbReference type="GO" id="GO:0004084">
    <property type="term" value="F:branched-chain-amino-acid transaminase activity"/>
    <property type="evidence" value="ECO:0007669"/>
    <property type="project" value="UniProtKB-EC"/>
</dbReference>
<comment type="pathway">
    <text evidence="3">Amino-acid biosynthesis; L-isoleucine biosynthesis; L-isoleucine from 2-oxobutanoate: step 4/4.</text>
</comment>
<dbReference type="InterPro" id="IPR001544">
    <property type="entry name" value="Aminotrans_IV"/>
</dbReference>
<evidence type="ECO:0000256" key="12">
    <source>
        <dbReference type="ARBA" id="ARBA00023304"/>
    </source>
</evidence>
<keyword evidence="11" id="KW-0663">Pyridoxal phosphate</keyword>
<evidence type="ECO:0000256" key="4">
    <source>
        <dbReference type="ARBA" id="ARBA00004931"/>
    </source>
</evidence>
<keyword evidence="12" id="KW-0100">Branched-chain amino acid biosynthesis</keyword>
<comment type="catalytic activity">
    <reaction evidence="13">
        <text>L-valine + 2-oxoglutarate = 3-methyl-2-oxobutanoate + L-glutamate</text>
        <dbReference type="Rhea" id="RHEA:24813"/>
        <dbReference type="ChEBI" id="CHEBI:11851"/>
        <dbReference type="ChEBI" id="CHEBI:16810"/>
        <dbReference type="ChEBI" id="CHEBI:29985"/>
        <dbReference type="ChEBI" id="CHEBI:57762"/>
        <dbReference type="EC" id="2.6.1.42"/>
    </reaction>
</comment>
<evidence type="ECO:0000256" key="1">
    <source>
        <dbReference type="ARBA" id="ARBA00001933"/>
    </source>
</evidence>
<evidence type="ECO:0000256" key="9">
    <source>
        <dbReference type="ARBA" id="ARBA00022605"/>
    </source>
</evidence>
<dbReference type="EMBL" id="JBHTIA010000003">
    <property type="protein sequence ID" value="MFD0764391.1"/>
    <property type="molecule type" value="Genomic_DNA"/>
</dbReference>
<evidence type="ECO:0000256" key="15">
    <source>
        <dbReference type="ARBA" id="ARBA00049229"/>
    </source>
</evidence>
<evidence type="ECO:0000256" key="14">
    <source>
        <dbReference type="ARBA" id="ARBA00048798"/>
    </source>
</evidence>